<geneLocation type="plasmid" evidence="2 3">
    <name>pLLRS-1</name>
</geneLocation>
<sequence length="580" mass="60761">MTTSIPSRSTATARPLSPQNGPATRDGSDGTHGAPERPAAPAARTTPPAIAALRPRTSPPTHNADPGAARPDHHVIDIDPPAPRAASPTIAAFRPRTLLPARDAGPGAARPDHHAIDIDPPAQQAVPPAAGANIAPPVVPIADRRARLQTLSDLQRALSAASTACSVTHLRFPGYGLDKAAWVLIAANAPLTWAIVRGLREVQRAEADRLRHPELRGQALNQMIQGFCAPESMAARFDWSASGLFVNTANVDMTEDVSHILARAFAAAQTPGGSAIAPALRAYADNLASSAPLRAALAQAVCEANAACDDRVGVRLGELMLAGVVHMVRDKTAKPNTVVSTLVLHAATRAMEKRISALLAQGQDPEAVPRQPSAELMLTGSRAVQAALVRRGIAVPEVFPEHLFGADDLRLHRNAVMAAADSIAEACCRPPAPGLPAGHAVAAFLERHGGPAAEEILSTRLAHLTEPLEATVQRALAIVEEAKEARTDQPGHVGLTDQQYRDAADKLMRDYNDAVAQARARAIAGALAGDETDWVVPEEPASTSAPEPVQDHGETSADAEADAGRAPHGYDPAKGKWKTN</sequence>
<feature type="compositionally biased region" description="Low complexity" evidence="1">
    <location>
        <begin position="36"/>
        <end position="56"/>
    </location>
</feature>
<keyword evidence="2" id="KW-0614">Plasmid</keyword>
<evidence type="ECO:0000313" key="3">
    <source>
        <dbReference type="Proteomes" id="UP000677898"/>
    </source>
</evidence>
<feature type="region of interest" description="Disordered" evidence="1">
    <location>
        <begin position="531"/>
        <end position="580"/>
    </location>
</feature>
<protein>
    <submittedName>
        <fullName evidence="2">Type III effector protein</fullName>
    </submittedName>
</protein>
<evidence type="ECO:0000256" key="1">
    <source>
        <dbReference type="SAM" id="MobiDB-lite"/>
    </source>
</evidence>
<gene>
    <name evidence="2" type="ORF">GO998_23565</name>
</gene>
<dbReference type="Proteomes" id="UP000677898">
    <property type="component" value="Plasmid pLLRS-1"/>
</dbReference>
<evidence type="ECO:0000313" key="2">
    <source>
        <dbReference type="EMBL" id="QUP56630.1"/>
    </source>
</evidence>
<feature type="compositionally biased region" description="Polar residues" evidence="1">
    <location>
        <begin position="1"/>
        <end position="22"/>
    </location>
</feature>
<feature type="compositionally biased region" description="Low complexity" evidence="1">
    <location>
        <begin position="537"/>
        <end position="548"/>
    </location>
</feature>
<organism evidence="2 3">
    <name type="scientific">Ralstonia syzygii</name>
    <dbReference type="NCBI Taxonomy" id="28097"/>
    <lineage>
        <taxon>Bacteria</taxon>
        <taxon>Pseudomonadati</taxon>
        <taxon>Pseudomonadota</taxon>
        <taxon>Betaproteobacteria</taxon>
        <taxon>Burkholderiales</taxon>
        <taxon>Burkholderiaceae</taxon>
        <taxon>Ralstonia</taxon>
        <taxon>Ralstonia solanacearum species complex</taxon>
    </lineage>
</organism>
<proteinExistence type="predicted"/>
<feature type="region of interest" description="Disordered" evidence="1">
    <location>
        <begin position="1"/>
        <end position="93"/>
    </location>
</feature>
<accession>A0ABX7ZN86</accession>
<dbReference type="EMBL" id="CP046730">
    <property type="protein sequence ID" value="QUP56630.1"/>
    <property type="molecule type" value="Genomic_DNA"/>
</dbReference>
<keyword evidence="3" id="KW-1185">Reference proteome</keyword>
<reference evidence="2 3" key="1">
    <citation type="journal article" date="2021" name="Phytopathology">
        <title>Complete genome sequence of Ralstonia syzygii subsp. indonesiensis strain LLRS-1, isolated from wilted tobacco in China.</title>
        <authorList>
            <person name="Lu C.H."/>
            <person name="Li J.Y."/>
            <person name="Mi M.G."/>
            <person name="Lin Z.L."/>
            <person name="Jiang N."/>
            <person name="Gai X."/>
            <person name="Ma J.H."/>
            <person name="Lei L.P."/>
            <person name="Xia Z.Y."/>
        </authorList>
    </citation>
    <scope>NUCLEOTIDE SEQUENCE [LARGE SCALE GENOMIC DNA]</scope>
    <source>
        <strain evidence="2 3">LLRS-1</strain>
    </source>
</reference>
<name>A0ABX7ZN86_9RALS</name>